<keyword evidence="2" id="KW-1185">Reference proteome</keyword>
<reference evidence="1" key="1">
    <citation type="submission" date="2022-12" db="EMBL/GenBank/DDBJ databases">
        <authorList>
            <person name="Petersen C."/>
        </authorList>
    </citation>
    <scope>NUCLEOTIDE SEQUENCE</scope>
    <source>
        <strain evidence="1">IBT 29495</strain>
    </source>
</reference>
<comment type="caution">
    <text evidence="1">The sequence shown here is derived from an EMBL/GenBank/DDBJ whole genome shotgun (WGS) entry which is preliminary data.</text>
</comment>
<sequence length="61" mass="7103">MFLACWHEFGNRKGRGYNLSVGPAYTVTLLPVDRDLDVHGQFNNSDESHIFEYREKLSLEE</sequence>
<dbReference type="OrthoDB" id="4339408at2759"/>
<dbReference type="AlphaFoldDB" id="A0A9W9XNN0"/>
<proteinExistence type="predicted"/>
<gene>
    <name evidence="1" type="ORF">N7463_008313</name>
</gene>
<name>A0A9W9XNN0_9EURO</name>
<organism evidence="1 2">
    <name type="scientific">Penicillium fimorum</name>
    <dbReference type="NCBI Taxonomy" id="1882269"/>
    <lineage>
        <taxon>Eukaryota</taxon>
        <taxon>Fungi</taxon>
        <taxon>Dikarya</taxon>
        <taxon>Ascomycota</taxon>
        <taxon>Pezizomycotina</taxon>
        <taxon>Eurotiomycetes</taxon>
        <taxon>Eurotiomycetidae</taxon>
        <taxon>Eurotiales</taxon>
        <taxon>Aspergillaceae</taxon>
        <taxon>Penicillium</taxon>
    </lineage>
</organism>
<accession>A0A9W9XNN0</accession>
<dbReference type="EMBL" id="JAPWDS010000005">
    <property type="protein sequence ID" value="KAJ5496326.1"/>
    <property type="molecule type" value="Genomic_DNA"/>
</dbReference>
<dbReference type="Proteomes" id="UP001149954">
    <property type="component" value="Unassembled WGS sequence"/>
</dbReference>
<reference evidence="1" key="2">
    <citation type="journal article" date="2023" name="IMA Fungus">
        <title>Comparative genomic study of the Penicillium genus elucidates a diverse pangenome and 15 lateral gene transfer events.</title>
        <authorList>
            <person name="Petersen C."/>
            <person name="Sorensen T."/>
            <person name="Nielsen M.R."/>
            <person name="Sondergaard T.E."/>
            <person name="Sorensen J.L."/>
            <person name="Fitzpatrick D.A."/>
            <person name="Frisvad J.C."/>
            <person name="Nielsen K.L."/>
        </authorList>
    </citation>
    <scope>NUCLEOTIDE SEQUENCE</scope>
    <source>
        <strain evidence="1">IBT 29495</strain>
    </source>
</reference>
<evidence type="ECO:0000313" key="2">
    <source>
        <dbReference type="Proteomes" id="UP001149954"/>
    </source>
</evidence>
<protein>
    <submittedName>
        <fullName evidence="1">Uncharacterized protein</fullName>
    </submittedName>
</protein>
<evidence type="ECO:0000313" key="1">
    <source>
        <dbReference type="EMBL" id="KAJ5496326.1"/>
    </source>
</evidence>